<reference evidence="8 9" key="1">
    <citation type="submission" date="2019-02" db="EMBL/GenBank/DDBJ databases">
        <title>Genome sequencing of the rare red list fungi Phlebia centrifuga.</title>
        <authorList>
            <person name="Buettner E."/>
            <person name="Kellner H."/>
        </authorList>
    </citation>
    <scope>NUCLEOTIDE SEQUENCE [LARGE SCALE GENOMIC DNA]</scope>
    <source>
        <strain evidence="8 9">DSM 108282</strain>
    </source>
</reference>
<evidence type="ECO:0000256" key="2">
    <source>
        <dbReference type="ARBA" id="ARBA00023015"/>
    </source>
</evidence>
<accession>A0A4S4KVJ0</accession>
<proteinExistence type="predicted"/>
<gene>
    <name evidence="8" type="ORF">EW026_g483</name>
</gene>
<dbReference type="GO" id="GO:0000981">
    <property type="term" value="F:DNA-binding transcription factor activity, RNA polymerase II-specific"/>
    <property type="evidence" value="ECO:0007669"/>
    <property type="project" value="TreeGrafter"/>
</dbReference>
<dbReference type="GO" id="GO:0005634">
    <property type="term" value="C:nucleus"/>
    <property type="evidence" value="ECO:0007669"/>
    <property type="project" value="UniProtKB-SubCell"/>
</dbReference>
<evidence type="ECO:0000259" key="7">
    <source>
        <dbReference type="SMART" id="SM00906"/>
    </source>
</evidence>
<feature type="compositionally biased region" description="Acidic residues" evidence="6">
    <location>
        <begin position="76"/>
        <end position="98"/>
    </location>
</feature>
<comment type="subcellular location">
    <subcellularLocation>
        <location evidence="1">Nucleus</location>
    </subcellularLocation>
</comment>
<protein>
    <recommendedName>
        <fullName evidence="7">Xylanolytic transcriptional activator regulatory domain-containing protein</fullName>
    </recommendedName>
</protein>
<sequence length="684" mass="77875">MREILRKQIREKDTMIDTLLAQLNPTATTATPLSLNTSRLALTQEQRNSYRDVLNYLEKSQGCGRAESRPKIDVSSLEDESDYDEEEEEGESLDDDEGFPGSLFQVHPLPTKCAPAGLLAKAALETRSRSRMSSPTDSAERSTDADTPEEGGIGNLAYFEPGPSANLDLRRLIIERQAAPDILLSGLVANEDVGKLFQIYWKWINPVMPILDENIHTPASVLGRCPFLFTVICAVSSRFYEEKPDMYTMAVHFAKTAAANSFLDGWKTVEMCQAYALMAAYMPAARRWDEDRTWFYSGIAFRLAIDLDLNRPPSVKPTDERSEREILNRLRTYVVCYIMDRCFCINLGKAFMVPEDELIRNVASQFYGWKYQHKADGYLVSLVELFRIMTRFAELANPAIEARSASNDETDLLTTHKVFAEELNAWKNTAMQRCAPEHASKDPDDCLRMALMHSVYQYCRLVTFSAGLQQVMKRGKLKEDEVFFTGCLHAGSAVVNCVIDRILPTGFIRYSPEHVFALSAFGTAILMKCLRPEFASKLDGRQEARIFDLIKRLLKSMDPEQLTTDDQVTPRRCYAKFLQQLLTSRMVEREQHRIASQLTMAQDQYFGEDRQEYIPDQVEQMHISPVLEQKPLQSMDPLLVNVPFTNPWDPTSNQAPNAMNALLGFSESEYMPTFMAFPDQTWFM</sequence>
<feature type="domain" description="Xylanolytic transcriptional activator regulatory" evidence="7">
    <location>
        <begin position="293"/>
        <end position="369"/>
    </location>
</feature>
<dbReference type="AlphaFoldDB" id="A0A4S4KVJ0"/>
<evidence type="ECO:0000256" key="3">
    <source>
        <dbReference type="ARBA" id="ARBA00023125"/>
    </source>
</evidence>
<dbReference type="GO" id="GO:0008270">
    <property type="term" value="F:zinc ion binding"/>
    <property type="evidence" value="ECO:0007669"/>
    <property type="project" value="InterPro"/>
</dbReference>
<evidence type="ECO:0000313" key="8">
    <source>
        <dbReference type="EMBL" id="THH02371.1"/>
    </source>
</evidence>
<comment type="caution">
    <text evidence="8">The sequence shown here is derived from an EMBL/GenBank/DDBJ whole genome shotgun (WGS) entry which is preliminary data.</text>
</comment>
<keyword evidence="2" id="KW-0805">Transcription regulation</keyword>
<organism evidence="8 9">
    <name type="scientific">Hermanssonia centrifuga</name>
    <dbReference type="NCBI Taxonomy" id="98765"/>
    <lineage>
        <taxon>Eukaryota</taxon>
        <taxon>Fungi</taxon>
        <taxon>Dikarya</taxon>
        <taxon>Basidiomycota</taxon>
        <taxon>Agaricomycotina</taxon>
        <taxon>Agaricomycetes</taxon>
        <taxon>Polyporales</taxon>
        <taxon>Meruliaceae</taxon>
        <taxon>Hermanssonia</taxon>
    </lineage>
</organism>
<evidence type="ECO:0000313" key="9">
    <source>
        <dbReference type="Proteomes" id="UP000309038"/>
    </source>
</evidence>
<feature type="region of interest" description="Disordered" evidence="6">
    <location>
        <begin position="61"/>
        <end position="106"/>
    </location>
</feature>
<name>A0A4S4KVJ0_9APHY</name>
<dbReference type="InterPro" id="IPR007219">
    <property type="entry name" value="XnlR_reg_dom"/>
</dbReference>
<dbReference type="Proteomes" id="UP000309038">
    <property type="component" value="Unassembled WGS sequence"/>
</dbReference>
<evidence type="ECO:0000256" key="5">
    <source>
        <dbReference type="ARBA" id="ARBA00023242"/>
    </source>
</evidence>
<dbReference type="PANTHER" id="PTHR31845">
    <property type="entry name" value="FINGER DOMAIN PROTEIN, PUTATIVE-RELATED"/>
    <property type="match status" value="1"/>
</dbReference>
<dbReference type="InterPro" id="IPR051089">
    <property type="entry name" value="prtT"/>
</dbReference>
<dbReference type="CDD" id="cd12148">
    <property type="entry name" value="fungal_TF_MHR"/>
    <property type="match status" value="1"/>
</dbReference>
<keyword evidence="5" id="KW-0539">Nucleus</keyword>
<dbReference type="Pfam" id="PF04082">
    <property type="entry name" value="Fungal_trans"/>
    <property type="match status" value="1"/>
</dbReference>
<dbReference type="SMART" id="SM00906">
    <property type="entry name" value="Fungal_trans"/>
    <property type="match status" value="1"/>
</dbReference>
<dbReference type="GO" id="GO:0006351">
    <property type="term" value="P:DNA-templated transcription"/>
    <property type="evidence" value="ECO:0007669"/>
    <property type="project" value="InterPro"/>
</dbReference>
<dbReference type="EMBL" id="SGPJ01000007">
    <property type="protein sequence ID" value="THH02371.1"/>
    <property type="molecule type" value="Genomic_DNA"/>
</dbReference>
<keyword evidence="4" id="KW-0804">Transcription</keyword>
<keyword evidence="3" id="KW-0238">DNA-binding</keyword>
<dbReference type="PANTHER" id="PTHR31845:SF19">
    <property type="entry name" value="TRANSCRIPTION FACTOR DOMAIN-CONTAINING PROTEIN"/>
    <property type="match status" value="1"/>
</dbReference>
<evidence type="ECO:0000256" key="6">
    <source>
        <dbReference type="SAM" id="MobiDB-lite"/>
    </source>
</evidence>
<evidence type="ECO:0000256" key="4">
    <source>
        <dbReference type="ARBA" id="ARBA00023163"/>
    </source>
</evidence>
<keyword evidence="9" id="KW-1185">Reference proteome</keyword>
<dbReference type="GO" id="GO:0000976">
    <property type="term" value="F:transcription cis-regulatory region binding"/>
    <property type="evidence" value="ECO:0007669"/>
    <property type="project" value="TreeGrafter"/>
</dbReference>
<evidence type="ECO:0000256" key="1">
    <source>
        <dbReference type="ARBA" id="ARBA00004123"/>
    </source>
</evidence>
<feature type="region of interest" description="Disordered" evidence="6">
    <location>
        <begin position="125"/>
        <end position="157"/>
    </location>
</feature>